<dbReference type="EMBL" id="JAWDJR010000015">
    <property type="protein sequence ID" value="KAK9961679.1"/>
    <property type="molecule type" value="Genomic_DNA"/>
</dbReference>
<evidence type="ECO:0000256" key="1">
    <source>
        <dbReference type="SAM" id="MobiDB-lite"/>
    </source>
</evidence>
<dbReference type="AlphaFoldDB" id="A0AAW1ZMT0"/>
<evidence type="ECO:0000313" key="3">
    <source>
        <dbReference type="Proteomes" id="UP001479290"/>
    </source>
</evidence>
<feature type="compositionally biased region" description="Low complexity" evidence="1">
    <location>
        <begin position="120"/>
        <end position="129"/>
    </location>
</feature>
<dbReference type="Proteomes" id="UP001479290">
    <property type="component" value="Unassembled WGS sequence"/>
</dbReference>
<proteinExistence type="predicted"/>
<name>A0AAW1ZMT0_CULAL</name>
<feature type="non-terminal residue" evidence="2">
    <location>
        <position position="268"/>
    </location>
</feature>
<accession>A0AAW1ZMT0</accession>
<reference evidence="2 3" key="1">
    <citation type="submission" date="2024-05" db="EMBL/GenBank/DDBJ databases">
        <title>A high-quality chromosomal-level genome assembly of Topmouth culter (Culter alburnus).</title>
        <authorList>
            <person name="Zhao H."/>
        </authorList>
    </citation>
    <scope>NUCLEOTIDE SEQUENCE [LARGE SCALE GENOMIC DNA]</scope>
    <source>
        <strain evidence="2">CATC2023</strain>
        <tissue evidence="2">Muscle</tissue>
    </source>
</reference>
<feature type="compositionally biased region" description="Polar residues" evidence="1">
    <location>
        <begin position="248"/>
        <end position="257"/>
    </location>
</feature>
<protein>
    <submittedName>
        <fullName evidence="2">Uncharacterized protein</fullName>
    </submittedName>
</protein>
<feature type="region of interest" description="Disordered" evidence="1">
    <location>
        <begin position="248"/>
        <end position="268"/>
    </location>
</feature>
<gene>
    <name evidence="2" type="ORF">ABG768_007088</name>
</gene>
<keyword evidence="3" id="KW-1185">Reference proteome</keyword>
<feature type="region of interest" description="Disordered" evidence="1">
    <location>
        <begin position="109"/>
        <end position="184"/>
    </location>
</feature>
<sequence>MAILQVHQAKALKELHEGSAEPGLLQELRMATDLALRATKVTARALGQTMSTLVVQERHLWLDLPEMRDVDKAHFLDAPISQAGLFGDTVEDFAQQFSAVQKQTEAIKHILPRRDDATNPPRAVPSSAPRRGRPPAAPAPVRSEPSHPPRATRRKATPPPSPPSLLLRKRRRLRSGPETGDPEVLEAAAWETVTAPLLPPGQGPGENPVLFFLSVPPLAARLLSGWFHSYGVWGRGYAFPTRPVGSFGQSDSATRFSSPGVPPGSAAF</sequence>
<organism evidence="2 3">
    <name type="scientific">Culter alburnus</name>
    <name type="common">Topmouth culter</name>
    <dbReference type="NCBI Taxonomy" id="194366"/>
    <lineage>
        <taxon>Eukaryota</taxon>
        <taxon>Metazoa</taxon>
        <taxon>Chordata</taxon>
        <taxon>Craniata</taxon>
        <taxon>Vertebrata</taxon>
        <taxon>Euteleostomi</taxon>
        <taxon>Actinopterygii</taxon>
        <taxon>Neopterygii</taxon>
        <taxon>Teleostei</taxon>
        <taxon>Ostariophysi</taxon>
        <taxon>Cypriniformes</taxon>
        <taxon>Xenocyprididae</taxon>
        <taxon>Xenocypridinae</taxon>
        <taxon>Culter</taxon>
    </lineage>
</organism>
<evidence type="ECO:0000313" key="2">
    <source>
        <dbReference type="EMBL" id="KAK9961679.1"/>
    </source>
</evidence>
<comment type="caution">
    <text evidence="2">The sequence shown here is derived from an EMBL/GenBank/DDBJ whole genome shotgun (WGS) entry which is preliminary data.</text>
</comment>